<organism evidence="1 2">
    <name type="scientific">Ehrlichia sennetsu (strain ATCC VR-367 / Miyayama)</name>
    <name type="common">Neorickettsia sennetsu</name>
    <dbReference type="NCBI Taxonomy" id="222891"/>
    <lineage>
        <taxon>Bacteria</taxon>
        <taxon>Pseudomonadati</taxon>
        <taxon>Pseudomonadota</taxon>
        <taxon>Alphaproteobacteria</taxon>
        <taxon>Rickettsiales</taxon>
        <taxon>Anaplasmataceae</taxon>
        <taxon>Ehrlichia</taxon>
    </lineage>
</organism>
<sequence length="43" mass="5103">MLNHLFNRIAISGRIFFALTNGKDIVKFLLSYSVLYLKRRLLF</sequence>
<proteinExistence type="predicted"/>
<dbReference type="KEGG" id="nse:NSE_0634"/>
<dbReference type="Proteomes" id="UP000001942">
    <property type="component" value="Chromosome"/>
</dbReference>
<gene>
    <name evidence="1" type="ordered locus">NSE_0634</name>
</gene>
<dbReference type="EMBL" id="CP000237">
    <property type="protein sequence ID" value="ABD46088.1"/>
    <property type="molecule type" value="Genomic_DNA"/>
</dbReference>
<dbReference type="HOGENOM" id="CLU_3236624_0_0_5"/>
<accession>Q2GDD4</accession>
<dbReference type="STRING" id="222891.NSE_0634"/>
<evidence type="ECO:0000313" key="1">
    <source>
        <dbReference type="EMBL" id="ABD46088.1"/>
    </source>
</evidence>
<keyword evidence="2" id="KW-1185">Reference proteome</keyword>
<evidence type="ECO:0000313" key="2">
    <source>
        <dbReference type="Proteomes" id="UP000001942"/>
    </source>
</evidence>
<dbReference type="AlphaFoldDB" id="Q2GDD4"/>
<reference evidence="1 2" key="1">
    <citation type="journal article" date="2006" name="PLoS Genet.">
        <title>Comparative genomics of emerging human ehrlichiosis agents.</title>
        <authorList>
            <person name="Dunning Hotopp J.C."/>
            <person name="Lin M."/>
            <person name="Madupu R."/>
            <person name="Crabtree J."/>
            <person name="Angiuoli S.V."/>
            <person name="Eisen J.A."/>
            <person name="Seshadri R."/>
            <person name="Ren Q."/>
            <person name="Wu M."/>
            <person name="Utterback T.R."/>
            <person name="Smith S."/>
            <person name="Lewis M."/>
            <person name="Khouri H."/>
            <person name="Zhang C."/>
            <person name="Niu H."/>
            <person name="Lin Q."/>
            <person name="Ohashi N."/>
            <person name="Zhi N."/>
            <person name="Nelson W."/>
            <person name="Brinkac L.M."/>
            <person name="Dodson R.J."/>
            <person name="Rosovitz M.J."/>
            <person name="Sundaram J."/>
            <person name="Daugherty S.C."/>
            <person name="Davidsen T."/>
            <person name="Durkin A.S."/>
            <person name="Gwinn M."/>
            <person name="Haft D.H."/>
            <person name="Selengut J.D."/>
            <person name="Sullivan S.A."/>
            <person name="Zafar N."/>
            <person name="Zhou L."/>
            <person name="Benahmed F."/>
            <person name="Forberger H."/>
            <person name="Halpin R."/>
            <person name="Mulligan S."/>
            <person name="Robinson J."/>
            <person name="White O."/>
            <person name="Rikihisa Y."/>
            <person name="Tettelin H."/>
        </authorList>
    </citation>
    <scope>NUCLEOTIDE SEQUENCE [LARGE SCALE GENOMIC DNA]</scope>
    <source>
        <strain evidence="2">ATCC VR-367 / Miyayama</strain>
    </source>
</reference>
<protein>
    <submittedName>
        <fullName evidence="1">Uncharacterized protein</fullName>
    </submittedName>
</protein>
<name>Q2GDD4_EHRS3</name>